<reference evidence="2" key="1">
    <citation type="submission" date="2018-11" db="EMBL/GenBank/DDBJ databases">
        <authorList>
            <person name="Grassa J C."/>
        </authorList>
    </citation>
    <scope>NUCLEOTIDE SEQUENCE [LARGE SCALE GENOMIC DNA]</scope>
</reference>
<dbReference type="PANTHER" id="PTHR23272:SF193">
    <property type="entry name" value="OS07G0624100 PROTEIN"/>
    <property type="match status" value="1"/>
</dbReference>
<dbReference type="PANTHER" id="PTHR23272">
    <property type="entry name" value="BED FINGER-RELATED"/>
    <property type="match status" value="1"/>
</dbReference>
<evidence type="ECO:0000313" key="2">
    <source>
        <dbReference type="EnsemblPlants" id="cds.evm.model.08.460"/>
    </source>
</evidence>
<keyword evidence="3" id="KW-1185">Reference proteome</keyword>
<dbReference type="Proteomes" id="UP000596661">
    <property type="component" value="Chromosome 8"/>
</dbReference>
<organism evidence="2 3">
    <name type="scientific">Cannabis sativa</name>
    <name type="common">Hemp</name>
    <name type="synonym">Marijuana</name>
    <dbReference type="NCBI Taxonomy" id="3483"/>
    <lineage>
        <taxon>Eukaryota</taxon>
        <taxon>Viridiplantae</taxon>
        <taxon>Streptophyta</taxon>
        <taxon>Embryophyta</taxon>
        <taxon>Tracheophyta</taxon>
        <taxon>Spermatophyta</taxon>
        <taxon>Magnoliopsida</taxon>
        <taxon>eudicotyledons</taxon>
        <taxon>Gunneridae</taxon>
        <taxon>Pentapetalae</taxon>
        <taxon>rosids</taxon>
        <taxon>fabids</taxon>
        <taxon>Rosales</taxon>
        <taxon>Cannabaceae</taxon>
        <taxon>Cannabis</taxon>
    </lineage>
</organism>
<dbReference type="Pfam" id="PF05699">
    <property type="entry name" value="Dimer_Tnp_hAT"/>
    <property type="match status" value="1"/>
</dbReference>
<proteinExistence type="predicted"/>
<sequence>MLNKKLDREEENTEKKTEVDRYLMEQCVDVDDVDFDLLTWWKLNASRFKILSMIARDVLAIPVSTVSSESAFSTAGRVVDPFRSSLTPKTVEALICIQNWIRSKPI</sequence>
<dbReference type="GO" id="GO:0046983">
    <property type="term" value="F:protein dimerization activity"/>
    <property type="evidence" value="ECO:0007669"/>
    <property type="project" value="InterPro"/>
</dbReference>
<evidence type="ECO:0000313" key="3">
    <source>
        <dbReference type="Proteomes" id="UP000596661"/>
    </source>
</evidence>
<protein>
    <recommendedName>
        <fullName evidence="1">HAT C-terminal dimerisation domain-containing protein</fullName>
    </recommendedName>
</protein>
<dbReference type="Gramene" id="evm.model.08.460">
    <property type="protein sequence ID" value="cds.evm.model.08.460"/>
    <property type="gene ID" value="evm.TU.08.460"/>
</dbReference>
<accession>A0A803QBB7</accession>
<evidence type="ECO:0000259" key="1">
    <source>
        <dbReference type="Pfam" id="PF05699"/>
    </source>
</evidence>
<dbReference type="EnsemblPlants" id="evm.model.08.460">
    <property type="protein sequence ID" value="cds.evm.model.08.460"/>
    <property type="gene ID" value="evm.TU.08.460"/>
</dbReference>
<name>A0A803QBB7_CANSA</name>
<feature type="domain" description="HAT C-terminal dimerisation" evidence="1">
    <location>
        <begin position="18"/>
        <end position="101"/>
    </location>
</feature>
<dbReference type="InterPro" id="IPR008906">
    <property type="entry name" value="HATC_C_dom"/>
</dbReference>
<dbReference type="InterPro" id="IPR012337">
    <property type="entry name" value="RNaseH-like_sf"/>
</dbReference>
<dbReference type="AlphaFoldDB" id="A0A803QBB7"/>
<reference evidence="2" key="2">
    <citation type="submission" date="2021-03" db="UniProtKB">
        <authorList>
            <consortium name="EnsemblPlants"/>
        </authorList>
    </citation>
    <scope>IDENTIFICATION</scope>
</reference>
<dbReference type="OMA" id="RNCTKFP"/>
<dbReference type="EMBL" id="UZAU01000683">
    <property type="status" value="NOT_ANNOTATED_CDS"/>
    <property type="molecule type" value="Genomic_DNA"/>
</dbReference>
<dbReference type="SUPFAM" id="SSF53098">
    <property type="entry name" value="Ribonuclease H-like"/>
    <property type="match status" value="1"/>
</dbReference>